<protein>
    <submittedName>
        <fullName evidence="4">Diguanylate cyclase (GGDEF)-like protein</fullName>
    </submittedName>
</protein>
<gene>
    <name evidence="4" type="ORF">GGD55_003059</name>
</gene>
<dbReference type="NCBIfam" id="TIGR00254">
    <property type="entry name" value="GGDEF"/>
    <property type="match status" value="1"/>
</dbReference>
<dbReference type="PANTHER" id="PTHR33121:SF70">
    <property type="entry name" value="SIGNALING PROTEIN YKOW"/>
    <property type="match status" value="1"/>
</dbReference>
<dbReference type="PROSITE" id="PS50887">
    <property type="entry name" value="GGDEF"/>
    <property type="match status" value="1"/>
</dbReference>
<keyword evidence="1" id="KW-0472">Membrane</keyword>
<dbReference type="GO" id="GO:0071111">
    <property type="term" value="F:cyclic-guanylate-specific phosphodiesterase activity"/>
    <property type="evidence" value="ECO:0007669"/>
    <property type="project" value="InterPro"/>
</dbReference>
<dbReference type="Proteomes" id="UP000585507">
    <property type="component" value="Unassembled WGS sequence"/>
</dbReference>
<dbReference type="InterPro" id="IPR050706">
    <property type="entry name" value="Cyclic-di-GMP_PDE-like"/>
</dbReference>
<dbReference type="RefSeq" id="WP_040669333.1">
    <property type="nucleotide sequence ID" value="NZ_JACHBK010000006.1"/>
</dbReference>
<sequence>MLRLSTPLTKPLSSLESYIKSIGRNYTQAVMVMSLLIGATYLTVMVALDRHALQQDISSLTSSQFIRFQQLANQTRALMRAAADSNLPEYIVAPMVDDIREAVADIRTMSGQLDELHRRIGQNLLEKLNPRDGTSELLRVDLNRRLADFLRRAGRVAGATNKERRQRYTFWGPIDFAVSSEGTLIRQFSDLINRTHDRSDISIDNAKMISTSLLALIAATLGLASAFLFSPLLKKLRNEHRRTMDFEFQLKQLAHNDSLTGIHNRSAFSEALGNLFNESRRSGAGFSVLLVDLDRFKSINDGFGHPAGDAVLRHVAAALERVFRSDDFVARLGGDEFAVLLPGIVDETTLANIANRAVATIATDFLFEARTLRVSASIGGAVVPNHATDEPGLMRVADLALYTAKSGRNTAVIFDEAALARRLEENQLSLALIVAVDRNEFVVHYQPKVNLLTGEPLGFEALVRWRHPNLGLLAPGRFLPLMEGPHLIRGMTRSVASIVGRDLRAWKDAGLVPGPIAINLPEALLVGEDGYEMLAQVIRENGLDWHDFAVEVTEDVFLNRNADHILETVTRFREHGLSVSLDDFGTGFASLVHLRDFPFDELKIDRSFVADIGTDTRSEQIVRAMIDLSRNLGKRCVAEGIETDMQRRFLVNAGCEIGQGYFFAKPQPAEVASERLPKGLVAAEPSMSAAARHIRRTAG</sequence>
<keyword evidence="1" id="KW-0812">Transmembrane</keyword>
<feature type="transmembrane region" description="Helical" evidence="1">
    <location>
        <begin position="213"/>
        <end position="233"/>
    </location>
</feature>
<keyword evidence="5" id="KW-1185">Reference proteome</keyword>
<dbReference type="FunFam" id="3.30.70.270:FF:000001">
    <property type="entry name" value="Diguanylate cyclase domain protein"/>
    <property type="match status" value="1"/>
</dbReference>
<proteinExistence type="predicted"/>
<dbReference type="Gene3D" id="3.20.20.450">
    <property type="entry name" value="EAL domain"/>
    <property type="match status" value="1"/>
</dbReference>
<dbReference type="Pfam" id="PF00990">
    <property type="entry name" value="GGDEF"/>
    <property type="match status" value="1"/>
</dbReference>
<feature type="transmembrane region" description="Helical" evidence="1">
    <location>
        <begin position="26"/>
        <end position="48"/>
    </location>
</feature>
<evidence type="ECO:0000313" key="5">
    <source>
        <dbReference type="Proteomes" id="UP000585507"/>
    </source>
</evidence>
<dbReference type="InterPro" id="IPR029787">
    <property type="entry name" value="Nucleotide_cyclase"/>
</dbReference>
<dbReference type="InterPro" id="IPR000160">
    <property type="entry name" value="GGDEF_dom"/>
</dbReference>
<dbReference type="SMART" id="SM00267">
    <property type="entry name" value="GGDEF"/>
    <property type="match status" value="1"/>
</dbReference>
<dbReference type="PROSITE" id="PS50883">
    <property type="entry name" value="EAL"/>
    <property type="match status" value="1"/>
</dbReference>
<dbReference type="SMART" id="SM00052">
    <property type="entry name" value="EAL"/>
    <property type="match status" value="1"/>
</dbReference>
<feature type="domain" description="GGDEF" evidence="3">
    <location>
        <begin position="284"/>
        <end position="416"/>
    </location>
</feature>
<evidence type="ECO:0000256" key="1">
    <source>
        <dbReference type="SAM" id="Phobius"/>
    </source>
</evidence>
<dbReference type="EMBL" id="JACHBK010000006">
    <property type="protein sequence ID" value="MBB5536352.1"/>
    <property type="molecule type" value="Genomic_DNA"/>
</dbReference>
<reference evidence="4 5" key="1">
    <citation type="submission" date="2020-08" db="EMBL/GenBank/DDBJ databases">
        <title>Genomic Encyclopedia of Type Strains, Phase IV (KMG-V): Genome sequencing to study the core and pangenomes of soil and plant-associated prokaryotes.</title>
        <authorList>
            <person name="Whitman W."/>
        </authorList>
    </citation>
    <scope>NUCLEOTIDE SEQUENCE [LARGE SCALE GENOMIC DNA]</scope>
    <source>
        <strain evidence="4 5">SEMIA 4084</strain>
    </source>
</reference>
<dbReference type="InterPro" id="IPR043128">
    <property type="entry name" value="Rev_trsase/Diguanyl_cyclase"/>
</dbReference>
<evidence type="ECO:0000259" key="3">
    <source>
        <dbReference type="PROSITE" id="PS50887"/>
    </source>
</evidence>
<dbReference type="Pfam" id="PF00563">
    <property type="entry name" value="EAL"/>
    <property type="match status" value="1"/>
</dbReference>
<dbReference type="InterPro" id="IPR001633">
    <property type="entry name" value="EAL_dom"/>
</dbReference>
<comment type="caution">
    <text evidence="4">The sequence shown here is derived from an EMBL/GenBank/DDBJ whole genome shotgun (WGS) entry which is preliminary data.</text>
</comment>
<evidence type="ECO:0000313" key="4">
    <source>
        <dbReference type="EMBL" id="MBB5536352.1"/>
    </source>
</evidence>
<dbReference type="Gene3D" id="3.30.70.270">
    <property type="match status" value="1"/>
</dbReference>
<dbReference type="InterPro" id="IPR035919">
    <property type="entry name" value="EAL_sf"/>
</dbReference>
<dbReference type="AlphaFoldDB" id="A0A7W8UD89"/>
<dbReference type="CDD" id="cd01949">
    <property type="entry name" value="GGDEF"/>
    <property type="match status" value="1"/>
</dbReference>
<evidence type="ECO:0000259" key="2">
    <source>
        <dbReference type="PROSITE" id="PS50883"/>
    </source>
</evidence>
<keyword evidence="1" id="KW-1133">Transmembrane helix</keyword>
<dbReference type="CDD" id="cd01948">
    <property type="entry name" value="EAL"/>
    <property type="match status" value="1"/>
</dbReference>
<feature type="domain" description="EAL" evidence="2">
    <location>
        <begin position="425"/>
        <end position="680"/>
    </location>
</feature>
<name>A0A7W8UD89_9HYPH</name>
<dbReference type="SUPFAM" id="SSF141868">
    <property type="entry name" value="EAL domain-like"/>
    <property type="match status" value="1"/>
</dbReference>
<dbReference type="SUPFAM" id="SSF55073">
    <property type="entry name" value="Nucleotide cyclase"/>
    <property type="match status" value="1"/>
</dbReference>
<organism evidence="4 5">
    <name type="scientific">Rhizobium giardinii</name>
    <dbReference type="NCBI Taxonomy" id="56731"/>
    <lineage>
        <taxon>Bacteria</taxon>
        <taxon>Pseudomonadati</taxon>
        <taxon>Pseudomonadota</taxon>
        <taxon>Alphaproteobacteria</taxon>
        <taxon>Hyphomicrobiales</taxon>
        <taxon>Rhizobiaceae</taxon>
        <taxon>Rhizobium/Agrobacterium group</taxon>
        <taxon>Rhizobium</taxon>
    </lineage>
</organism>
<dbReference type="PANTHER" id="PTHR33121">
    <property type="entry name" value="CYCLIC DI-GMP PHOSPHODIESTERASE PDEF"/>
    <property type="match status" value="1"/>
</dbReference>
<accession>A0A7W8UD89</accession>